<keyword evidence="2" id="KW-1185">Reference proteome</keyword>
<protein>
    <submittedName>
        <fullName evidence="1">Uncharacterized protein</fullName>
    </submittedName>
</protein>
<name>A0AA39HZ11_9BILA</name>
<dbReference type="EMBL" id="JAUCMV010000003">
    <property type="protein sequence ID" value="KAK0413563.1"/>
    <property type="molecule type" value="Genomic_DNA"/>
</dbReference>
<sequence length="108" mass="12499">MPQKAHGTVSFAESHHEMETIEILLKRSKNPFLTIGNDKSRRRSSQFDRALHRIYSTPRPIFGVKVVDQLIARVYWSIRSVQFRLFYKNEGLFSPAKPCPLPRTGLSN</sequence>
<evidence type="ECO:0000313" key="1">
    <source>
        <dbReference type="EMBL" id="KAK0413563.1"/>
    </source>
</evidence>
<accession>A0AA39HZ11</accession>
<gene>
    <name evidence="1" type="ORF">QR680_006872</name>
</gene>
<organism evidence="1 2">
    <name type="scientific">Steinernema hermaphroditum</name>
    <dbReference type="NCBI Taxonomy" id="289476"/>
    <lineage>
        <taxon>Eukaryota</taxon>
        <taxon>Metazoa</taxon>
        <taxon>Ecdysozoa</taxon>
        <taxon>Nematoda</taxon>
        <taxon>Chromadorea</taxon>
        <taxon>Rhabditida</taxon>
        <taxon>Tylenchina</taxon>
        <taxon>Panagrolaimomorpha</taxon>
        <taxon>Strongyloidoidea</taxon>
        <taxon>Steinernematidae</taxon>
        <taxon>Steinernema</taxon>
    </lineage>
</organism>
<comment type="caution">
    <text evidence="1">The sequence shown here is derived from an EMBL/GenBank/DDBJ whole genome shotgun (WGS) entry which is preliminary data.</text>
</comment>
<evidence type="ECO:0000313" key="2">
    <source>
        <dbReference type="Proteomes" id="UP001175271"/>
    </source>
</evidence>
<dbReference type="Proteomes" id="UP001175271">
    <property type="component" value="Unassembled WGS sequence"/>
</dbReference>
<proteinExistence type="predicted"/>
<dbReference type="AlphaFoldDB" id="A0AA39HZ11"/>
<reference evidence="1" key="1">
    <citation type="submission" date="2023-06" db="EMBL/GenBank/DDBJ databases">
        <title>Genomic analysis of the entomopathogenic nematode Steinernema hermaphroditum.</title>
        <authorList>
            <person name="Schwarz E.M."/>
            <person name="Heppert J.K."/>
            <person name="Baniya A."/>
            <person name="Schwartz H.T."/>
            <person name="Tan C.-H."/>
            <person name="Antoshechkin I."/>
            <person name="Sternberg P.W."/>
            <person name="Goodrich-Blair H."/>
            <person name="Dillman A.R."/>
        </authorList>
    </citation>
    <scope>NUCLEOTIDE SEQUENCE</scope>
    <source>
        <strain evidence="1">PS9179</strain>
        <tissue evidence="1">Whole animal</tissue>
    </source>
</reference>